<comment type="caution">
    <text evidence="2">The sequence shown here is derived from an EMBL/GenBank/DDBJ whole genome shotgun (WGS) entry which is preliminary data.</text>
</comment>
<accession>A0ABY1QKU7</accession>
<feature type="transmembrane region" description="Helical" evidence="1">
    <location>
        <begin position="173"/>
        <end position="194"/>
    </location>
</feature>
<feature type="transmembrane region" description="Helical" evidence="1">
    <location>
        <begin position="12"/>
        <end position="35"/>
    </location>
</feature>
<evidence type="ECO:0000313" key="3">
    <source>
        <dbReference type="Proteomes" id="UP001158067"/>
    </source>
</evidence>
<protein>
    <submittedName>
        <fullName evidence="2">Uncharacterized protein</fullName>
    </submittedName>
</protein>
<name>A0ABY1QKU7_9BACT</name>
<evidence type="ECO:0000313" key="2">
    <source>
        <dbReference type="EMBL" id="SMP71559.1"/>
    </source>
</evidence>
<keyword evidence="1" id="KW-0472">Membrane</keyword>
<proteinExistence type="predicted"/>
<keyword evidence="1" id="KW-0812">Transmembrane</keyword>
<keyword evidence="3" id="KW-1185">Reference proteome</keyword>
<keyword evidence="1" id="KW-1133">Transmembrane helix</keyword>
<feature type="transmembrane region" description="Helical" evidence="1">
    <location>
        <begin position="47"/>
        <end position="70"/>
    </location>
</feature>
<evidence type="ECO:0000256" key="1">
    <source>
        <dbReference type="SAM" id="Phobius"/>
    </source>
</evidence>
<gene>
    <name evidence="2" type="ORF">SAMN06265222_11473</name>
</gene>
<sequence length="198" mass="21496">MTPQISFPYRSTYWIVIAAWWAAMIVVVGLAWAIQPQPLLGLSMLDVMAISLASGAVSTMAIMPGFAIGVPDSIESDQSELAEADPATPEIEPEAVADVDLEIPETSGSEPDDQTGPEEAVDRGDLSRKFAFERLGNAFFVGMTIRLVGTVALFLVSSYYLEASPETTISLQLAAWILSWHLYLLLVEVIALTFKIQT</sequence>
<dbReference type="Proteomes" id="UP001158067">
    <property type="component" value="Unassembled WGS sequence"/>
</dbReference>
<dbReference type="EMBL" id="FXUG01000014">
    <property type="protein sequence ID" value="SMP71559.1"/>
    <property type="molecule type" value="Genomic_DNA"/>
</dbReference>
<dbReference type="RefSeq" id="WP_283434465.1">
    <property type="nucleotide sequence ID" value="NZ_FXUG01000014.1"/>
</dbReference>
<reference evidence="2 3" key="1">
    <citation type="submission" date="2017-05" db="EMBL/GenBank/DDBJ databases">
        <authorList>
            <person name="Varghese N."/>
            <person name="Submissions S."/>
        </authorList>
    </citation>
    <scope>NUCLEOTIDE SEQUENCE [LARGE SCALE GENOMIC DNA]</scope>
    <source>
        <strain evidence="2 3">DSM 25457</strain>
    </source>
</reference>
<feature type="transmembrane region" description="Helical" evidence="1">
    <location>
        <begin position="138"/>
        <end position="161"/>
    </location>
</feature>
<organism evidence="2 3">
    <name type="scientific">Neorhodopirellula lusitana</name>
    <dbReference type="NCBI Taxonomy" id="445327"/>
    <lineage>
        <taxon>Bacteria</taxon>
        <taxon>Pseudomonadati</taxon>
        <taxon>Planctomycetota</taxon>
        <taxon>Planctomycetia</taxon>
        <taxon>Pirellulales</taxon>
        <taxon>Pirellulaceae</taxon>
        <taxon>Neorhodopirellula</taxon>
    </lineage>
</organism>